<comment type="caution">
    <text evidence="1">The sequence shown here is derived from an EMBL/GenBank/DDBJ whole genome shotgun (WGS) entry which is preliminary data.</text>
</comment>
<protein>
    <submittedName>
        <fullName evidence="1">IPExxxVDY family protein</fullName>
    </submittedName>
</protein>
<dbReference type="EMBL" id="JAUOEM010000002">
    <property type="protein sequence ID" value="MDO5986995.1"/>
    <property type="molecule type" value="Genomic_DNA"/>
</dbReference>
<evidence type="ECO:0000313" key="2">
    <source>
        <dbReference type="Proteomes" id="UP001176891"/>
    </source>
</evidence>
<dbReference type="RefSeq" id="WP_303281537.1">
    <property type="nucleotide sequence ID" value="NZ_BAABCZ010000005.1"/>
</dbReference>
<reference evidence="1" key="1">
    <citation type="submission" date="2023-07" db="EMBL/GenBank/DDBJ databases">
        <title>Two novel species in the genus Flavivirga.</title>
        <authorList>
            <person name="Kwon K."/>
        </authorList>
    </citation>
    <scope>NUCLEOTIDE SEQUENCE</scope>
    <source>
        <strain evidence="1">KACC 14157</strain>
    </source>
</reference>
<name>A0ABT8X062_9FLAO</name>
<dbReference type="NCBIfam" id="NF033205">
    <property type="entry name" value="IPExxxVDY"/>
    <property type="match status" value="1"/>
</dbReference>
<gene>
    <name evidence="1" type="ORF">Q4Q39_06195</name>
</gene>
<proteinExistence type="predicted"/>
<organism evidence="1 2">
    <name type="scientific">Flavivirga amylovorans</name>
    <dbReference type="NCBI Taxonomy" id="870486"/>
    <lineage>
        <taxon>Bacteria</taxon>
        <taxon>Pseudomonadati</taxon>
        <taxon>Bacteroidota</taxon>
        <taxon>Flavobacteriia</taxon>
        <taxon>Flavobacteriales</taxon>
        <taxon>Flavobacteriaceae</taxon>
        <taxon>Flavivirga</taxon>
    </lineage>
</organism>
<accession>A0ABT8X062</accession>
<dbReference type="Proteomes" id="UP001176891">
    <property type="component" value="Unassembled WGS sequence"/>
</dbReference>
<dbReference type="InterPro" id="IPR047690">
    <property type="entry name" value="IPExxxVDY_fam"/>
</dbReference>
<evidence type="ECO:0000313" key="1">
    <source>
        <dbReference type="EMBL" id="MDO5986995.1"/>
    </source>
</evidence>
<keyword evidence="2" id="KW-1185">Reference proteome</keyword>
<sequence length="161" mass="19142">MAVHKLILDDVFEEDLYTLIAIHCTLEDYRLVYLLNKYLGISLIRNPLDLDYQNGKSTYSFFEWEDDKQQTIWNLVSNVCKTEDYRQRNGESLFDSEEKITRIAYLIPEYKMVNYFLKIDNEVNFSKQKYILNNVLKVPQIATAYSIDINQLKSKDNLIFN</sequence>